<protein>
    <submittedName>
        <fullName evidence="2">Phage I-like protein</fullName>
    </submittedName>
</protein>
<dbReference type="Pfam" id="PF10123">
    <property type="entry name" value="Mu-like_Pro"/>
    <property type="match status" value="1"/>
</dbReference>
<dbReference type="RefSeq" id="WP_309771372.1">
    <property type="nucleotide sequence ID" value="NZ_JAVIZC010000003.1"/>
</dbReference>
<evidence type="ECO:0000313" key="3">
    <source>
        <dbReference type="Proteomes" id="UP001255601"/>
    </source>
</evidence>
<gene>
    <name evidence="2" type="ORF">QE369_002984</name>
</gene>
<sequence>MRNLVSTHILALQSSGAGAPEWMHVMPAGTFSGVDGRGPYVLKDASAIIAAFVADGRKLPIDENHSTDLAAKQGFSAPARGWIVELQSRDDGIWAKVEWTPEGQSMMQGKAYGYVSPVFLHPPKPPFTVEKLLRVALTNDPNLNLTSLHSANLETTMDLEALRKALGLPETADEAAILAAVKAAHSASTAHAALLPRVAAVAGVEVTAGADALVSALQAKAKPANATETENADLRNQITSLNSRIETLVNTTGKERAESVIDQAIKDTKIVPALRDHMIARHIKNPAEVETEIKLMPSLNAGGLGDRKIPEGETATTEELSVASMMGVDPEAFKKQHTALFGKGQ</sequence>
<accession>A0AAJ2BD31</accession>
<organism evidence="2 3">
    <name type="scientific">Agrobacterium larrymoorei</name>
    <dbReference type="NCBI Taxonomy" id="160699"/>
    <lineage>
        <taxon>Bacteria</taxon>
        <taxon>Pseudomonadati</taxon>
        <taxon>Pseudomonadota</taxon>
        <taxon>Alphaproteobacteria</taxon>
        <taxon>Hyphomicrobiales</taxon>
        <taxon>Rhizobiaceae</taxon>
        <taxon>Rhizobium/Agrobacterium group</taxon>
        <taxon>Agrobacterium</taxon>
    </lineage>
</organism>
<name>A0AAJ2BD31_9HYPH</name>
<feature type="coiled-coil region" evidence="1">
    <location>
        <begin position="224"/>
        <end position="251"/>
    </location>
</feature>
<dbReference type="PIRSF" id="PIRSF016624">
    <property type="entry name" value="Mu_prophg_I"/>
    <property type="match status" value="1"/>
</dbReference>
<evidence type="ECO:0000313" key="2">
    <source>
        <dbReference type="EMBL" id="MDR6102787.1"/>
    </source>
</evidence>
<dbReference type="AlphaFoldDB" id="A0AAJ2BD31"/>
<proteinExistence type="predicted"/>
<comment type="caution">
    <text evidence="2">The sequence shown here is derived from an EMBL/GenBank/DDBJ whole genome shotgun (WGS) entry which is preliminary data.</text>
</comment>
<dbReference type="EMBL" id="JAVIZC010000003">
    <property type="protein sequence ID" value="MDR6102787.1"/>
    <property type="molecule type" value="Genomic_DNA"/>
</dbReference>
<dbReference type="Proteomes" id="UP001255601">
    <property type="component" value="Unassembled WGS sequence"/>
</dbReference>
<keyword evidence="1" id="KW-0175">Coiled coil</keyword>
<reference evidence="2" key="1">
    <citation type="submission" date="2023-08" db="EMBL/GenBank/DDBJ databases">
        <title>Functional and genomic diversity of the sorghum phyllosphere microbiome.</title>
        <authorList>
            <person name="Shade A."/>
        </authorList>
    </citation>
    <scope>NUCLEOTIDE SEQUENCE</scope>
    <source>
        <strain evidence="2">SORGH_AS_0974</strain>
    </source>
</reference>
<evidence type="ECO:0000256" key="1">
    <source>
        <dbReference type="SAM" id="Coils"/>
    </source>
</evidence>
<dbReference type="InterPro" id="IPR012106">
    <property type="entry name" value="Phage_Mu_Gp1"/>
</dbReference>